<sequence>MTAVLMVVFVFILFFTFSVFIPATTTLAVIRVTVDGTAILTAVPVAMFAFIPEIKVFAFAIRVHGIVSFI</sequence>
<dbReference type="AlphaFoldDB" id="A0A4Y9A6P8"/>
<proteinExistence type="predicted"/>
<gene>
    <name evidence="2" type="ORF">E4U82_18240</name>
</gene>
<evidence type="ECO:0000313" key="2">
    <source>
        <dbReference type="EMBL" id="TFJ91333.1"/>
    </source>
</evidence>
<feature type="transmembrane region" description="Helical" evidence="1">
    <location>
        <begin position="38"/>
        <end position="61"/>
    </location>
</feature>
<keyword evidence="3" id="KW-1185">Reference proteome</keyword>
<protein>
    <submittedName>
        <fullName evidence="2">Uncharacterized protein</fullName>
    </submittedName>
</protein>
<keyword evidence="1" id="KW-0472">Membrane</keyword>
<organism evidence="2 3">
    <name type="scientific">Lentibacillus salicampi</name>
    <dbReference type="NCBI Taxonomy" id="175306"/>
    <lineage>
        <taxon>Bacteria</taxon>
        <taxon>Bacillati</taxon>
        <taxon>Bacillota</taxon>
        <taxon>Bacilli</taxon>
        <taxon>Bacillales</taxon>
        <taxon>Bacillaceae</taxon>
        <taxon>Lentibacillus</taxon>
    </lineage>
</organism>
<dbReference type="Proteomes" id="UP000298484">
    <property type="component" value="Unassembled WGS sequence"/>
</dbReference>
<evidence type="ECO:0000256" key="1">
    <source>
        <dbReference type="SAM" id="Phobius"/>
    </source>
</evidence>
<name>A0A4Y9A6P8_9BACI</name>
<dbReference type="EMBL" id="SRHY01000058">
    <property type="protein sequence ID" value="TFJ91333.1"/>
    <property type="molecule type" value="Genomic_DNA"/>
</dbReference>
<keyword evidence="1" id="KW-1133">Transmembrane helix</keyword>
<reference evidence="2 3" key="1">
    <citation type="submission" date="2019-03" db="EMBL/GenBank/DDBJ databases">
        <title>Genome sequence of Lentibacillus salicampi ATCC BAA-719.</title>
        <authorList>
            <person name="Maclea K.S."/>
            <person name="Simoes Junior M."/>
        </authorList>
    </citation>
    <scope>NUCLEOTIDE SEQUENCE [LARGE SCALE GENOMIC DNA]</scope>
    <source>
        <strain evidence="2 3">ATCC BAA-719</strain>
    </source>
</reference>
<evidence type="ECO:0000313" key="3">
    <source>
        <dbReference type="Proteomes" id="UP000298484"/>
    </source>
</evidence>
<comment type="caution">
    <text evidence="2">The sequence shown here is derived from an EMBL/GenBank/DDBJ whole genome shotgun (WGS) entry which is preliminary data.</text>
</comment>
<keyword evidence="1" id="KW-0812">Transmembrane</keyword>
<accession>A0A4Y9A6P8</accession>